<dbReference type="OMA" id="INIMPIA"/>
<dbReference type="Proteomes" id="UP000694421">
    <property type="component" value="Unplaced"/>
</dbReference>
<protein>
    <recommendedName>
        <fullName evidence="4">NADH-ubiquinone oxidoreductase chain 4L</fullName>
        <ecNumber evidence="3">7.1.1.2</ecNumber>
    </recommendedName>
    <alternativeName>
        <fullName evidence="15">NADH dehydrogenase subunit 4L</fullName>
    </alternativeName>
</protein>
<dbReference type="GO" id="GO:0008137">
    <property type="term" value="F:NADH dehydrogenase (ubiquinone) activity"/>
    <property type="evidence" value="ECO:0007669"/>
    <property type="project" value="UniProtKB-EC"/>
</dbReference>
<evidence type="ECO:0000256" key="12">
    <source>
        <dbReference type="ARBA" id="ARBA00023075"/>
    </source>
</evidence>
<evidence type="ECO:0000256" key="16">
    <source>
        <dbReference type="ARBA" id="ARBA00043911"/>
    </source>
</evidence>
<comment type="subcellular location">
    <subcellularLocation>
        <location evidence="1">Mitochondrion membrane</location>
        <topology evidence="1">Multi-pass membrane protein</topology>
    </subcellularLocation>
</comment>
<reference evidence="19" key="2">
    <citation type="submission" date="2025-09" db="UniProtKB">
        <authorList>
            <consortium name="Ensembl"/>
        </authorList>
    </citation>
    <scope>IDENTIFICATION</scope>
</reference>
<dbReference type="InterPro" id="IPR001133">
    <property type="entry name" value="NADH_UbQ_OxRdtase_chain4L/K"/>
</dbReference>
<dbReference type="InterPro" id="IPR039428">
    <property type="entry name" value="NUOK/Mnh_C1-like"/>
</dbReference>
<comment type="similarity">
    <text evidence="2">Belongs to the complex I subunit 4L family.</text>
</comment>
<feature type="transmembrane region" description="Helical" evidence="18">
    <location>
        <begin position="6"/>
        <end position="22"/>
    </location>
</feature>
<comment type="catalytic activity">
    <reaction evidence="17">
        <text>a ubiquinone + NADH + 5 H(+)(in) = a ubiquinol + NAD(+) + 4 H(+)(out)</text>
        <dbReference type="Rhea" id="RHEA:29091"/>
        <dbReference type="Rhea" id="RHEA-COMP:9565"/>
        <dbReference type="Rhea" id="RHEA-COMP:9566"/>
        <dbReference type="ChEBI" id="CHEBI:15378"/>
        <dbReference type="ChEBI" id="CHEBI:16389"/>
        <dbReference type="ChEBI" id="CHEBI:17976"/>
        <dbReference type="ChEBI" id="CHEBI:57540"/>
        <dbReference type="ChEBI" id="CHEBI:57945"/>
        <dbReference type="EC" id="7.1.1.2"/>
    </reaction>
    <physiologicalReaction direction="left-to-right" evidence="17">
        <dbReference type="Rhea" id="RHEA:29092"/>
    </physiologicalReaction>
</comment>
<name>A0A8D0AZ82_SALMN</name>
<evidence type="ECO:0000256" key="1">
    <source>
        <dbReference type="ARBA" id="ARBA00004225"/>
    </source>
</evidence>
<evidence type="ECO:0000313" key="19">
    <source>
        <dbReference type="Ensembl" id="ENSSMRP00000000629.1"/>
    </source>
</evidence>
<evidence type="ECO:0000256" key="6">
    <source>
        <dbReference type="ARBA" id="ARBA00022660"/>
    </source>
</evidence>
<evidence type="ECO:0000256" key="11">
    <source>
        <dbReference type="ARBA" id="ARBA00023027"/>
    </source>
</evidence>
<evidence type="ECO:0000256" key="3">
    <source>
        <dbReference type="ARBA" id="ARBA00012944"/>
    </source>
</evidence>
<evidence type="ECO:0000256" key="13">
    <source>
        <dbReference type="ARBA" id="ARBA00023128"/>
    </source>
</evidence>
<evidence type="ECO:0000256" key="15">
    <source>
        <dbReference type="ARBA" id="ARBA00031586"/>
    </source>
</evidence>
<accession>A0A8D0AZ82</accession>
<evidence type="ECO:0000256" key="2">
    <source>
        <dbReference type="ARBA" id="ARBA00010519"/>
    </source>
</evidence>
<keyword evidence="7 18" id="KW-0812">Transmembrane</keyword>
<keyword evidence="14 18" id="KW-0472">Membrane</keyword>
<evidence type="ECO:0000256" key="8">
    <source>
        <dbReference type="ARBA" id="ARBA00022967"/>
    </source>
</evidence>
<keyword evidence="12" id="KW-0830">Ubiquinone</keyword>
<organism evidence="19 20">
    <name type="scientific">Salvator merianae</name>
    <name type="common">Argentine black and white tegu</name>
    <name type="synonym">Tupinambis merianae</name>
    <dbReference type="NCBI Taxonomy" id="96440"/>
    <lineage>
        <taxon>Eukaryota</taxon>
        <taxon>Metazoa</taxon>
        <taxon>Chordata</taxon>
        <taxon>Craniata</taxon>
        <taxon>Vertebrata</taxon>
        <taxon>Euteleostomi</taxon>
        <taxon>Lepidosauria</taxon>
        <taxon>Squamata</taxon>
        <taxon>Bifurcata</taxon>
        <taxon>Unidentata</taxon>
        <taxon>Episquamata</taxon>
        <taxon>Laterata</taxon>
        <taxon>Teiioidea</taxon>
        <taxon>Teiidae</taxon>
        <taxon>Salvator</taxon>
    </lineage>
</organism>
<dbReference type="EC" id="7.1.1.2" evidence="3"/>
<sequence>MTITLFILNITFTLSIIGMAIYRTHLISSLLCVENMALTLFLMITTLSTNLTSTTLIASPIILLTFAACEASTGLALVIATARTHGSDHLKTFNLLQC</sequence>
<dbReference type="Pfam" id="PF00420">
    <property type="entry name" value="Oxidored_q2"/>
    <property type="match status" value="1"/>
</dbReference>
<evidence type="ECO:0000313" key="20">
    <source>
        <dbReference type="Proteomes" id="UP000694421"/>
    </source>
</evidence>
<evidence type="ECO:0000256" key="14">
    <source>
        <dbReference type="ARBA" id="ARBA00023136"/>
    </source>
</evidence>
<evidence type="ECO:0000256" key="5">
    <source>
        <dbReference type="ARBA" id="ARBA00022448"/>
    </source>
</evidence>
<comment type="function">
    <text evidence="16">Core subunit of the mitochondrial membrane respiratory chain NADH dehydrogenase (Complex I) which catalyzes electron transfer from NADH through the respiratory chain, using ubiquinone as an electron acceptor. Part of the enzyme membrane arm which is embedded in the lipid bilayer and involved in proton translocation.</text>
</comment>
<keyword evidence="5" id="KW-0813">Transport</keyword>
<keyword evidence="9" id="KW-0249">Electron transport</keyword>
<evidence type="ECO:0000256" key="18">
    <source>
        <dbReference type="SAM" id="Phobius"/>
    </source>
</evidence>
<dbReference type="Gene3D" id="1.10.287.3510">
    <property type="match status" value="1"/>
</dbReference>
<dbReference type="Ensembl" id="ENSSMRT00000000770.1">
    <property type="protein sequence ID" value="ENSSMRP00000000629.1"/>
    <property type="gene ID" value="ENSSMRG00000000584.1"/>
</dbReference>
<keyword evidence="13" id="KW-0496">Mitochondrion</keyword>
<evidence type="ECO:0000256" key="7">
    <source>
        <dbReference type="ARBA" id="ARBA00022692"/>
    </source>
</evidence>
<dbReference type="PANTHER" id="PTHR11434">
    <property type="entry name" value="NADH-UBIQUINONE OXIDOREDUCTASE SUBUNIT ND4L"/>
    <property type="match status" value="1"/>
</dbReference>
<dbReference type="GO" id="GO:0030964">
    <property type="term" value="C:NADH dehydrogenase complex"/>
    <property type="evidence" value="ECO:0007669"/>
    <property type="project" value="TreeGrafter"/>
</dbReference>
<keyword evidence="8" id="KW-1278">Translocase</keyword>
<evidence type="ECO:0000256" key="9">
    <source>
        <dbReference type="ARBA" id="ARBA00022982"/>
    </source>
</evidence>
<reference evidence="19" key="1">
    <citation type="submission" date="2025-08" db="UniProtKB">
        <authorList>
            <consortium name="Ensembl"/>
        </authorList>
    </citation>
    <scope>IDENTIFICATION</scope>
</reference>
<evidence type="ECO:0000256" key="17">
    <source>
        <dbReference type="ARBA" id="ARBA00048769"/>
    </source>
</evidence>
<keyword evidence="6" id="KW-0679">Respiratory chain</keyword>
<dbReference type="GO" id="GO:0031966">
    <property type="term" value="C:mitochondrial membrane"/>
    <property type="evidence" value="ECO:0007669"/>
    <property type="project" value="UniProtKB-SubCell"/>
</dbReference>
<evidence type="ECO:0000256" key="4">
    <source>
        <dbReference type="ARBA" id="ARBA00016612"/>
    </source>
</evidence>
<evidence type="ECO:0000256" key="10">
    <source>
        <dbReference type="ARBA" id="ARBA00022989"/>
    </source>
</evidence>
<proteinExistence type="inferred from homology"/>
<keyword evidence="20" id="KW-1185">Reference proteome</keyword>
<dbReference type="PANTHER" id="PTHR11434:SF0">
    <property type="entry name" value="NADH-UBIQUINONE OXIDOREDUCTASE CHAIN 4L"/>
    <property type="match status" value="1"/>
</dbReference>
<dbReference type="GeneTree" id="ENSGT00940000164968"/>
<dbReference type="GO" id="GO:0016651">
    <property type="term" value="F:oxidoreductase activity, acting on NAD(P)H"/>
    <property type="evidence" value="ECO:0007669"/>
    <property type="project" value="InterPro"/>
</dbReference>
<keyword evidence="11" id="KW-0520">NAD</keyword>
<keyword evidence="10 18" id="KW-1133">Transmembrane helix</keyword>
<dbReference type="GO" id="GO:0042773">
    <property type="term" value="P:ATP synthesis coupled electron transport"/>
    <property type="evidence" value="ECO:0007669"/>
    <property type="project" value="InterPro"/>
</dbReference>
<dbReference type="AlphaFoldDB" id="A0A8D0AZ82"/>